<feature type="compositionally biased region" description="Low complexity" evidence="1">
    <location>
        <begin position="43"/>
        <end position="54"/>
    </location>
</feature>
<keyword evidence="2" id="KW-0732">Signal</keyword>
<feature type="chain" id="PRO_5041447711" evidence="2">
    <location>
        <begin position="19"/>
        <end position="94"/>
    </location>
</feature>
<dbReference type="EMBL" id="JAPDRK010000036">
    <property type="protein sequence ID" value="KAJ9601856.1"/>
    <property type="molecule type" value="Genomic_DNA"/>
</dbReference>
<organism evidence="3 4">
    <name type="scientific">Cladophialophora chaetospira</name>
    <dbReference type="NCBI Taxonomy" id="386627"/>
    <lineage>
        <taxon>Eukaryota</taxon>
        <taxon>Fungi</taxon>
        <taxon>Dikarya</taxon>
        <taxon>Ascomycota</taxon>
        <taxon>Pezizomycotina</taxon>
        <taxon>Eurotiomycetes</taxon>
        <taxon>Chaetothyriomycetidae</taxon>
        <taxon>Chaetothyriales</taxon>
        <taxon>Herpotrichiellaceae</taxon>
        <taxon>Cladophialophora</taxon>
    </lineage>
</organism>
<dbReference type="Proteomes" id="UP001172673">
    <property type="component" value="Unassembled WGS sequence"/>
</dbReference>
<keyword evidence="4" id="KW-1185">Reference proteome</keyword>
<sequence length="94" mass="9259">MQYKALLASLFLASAVLAAPVKQRDLVDGLTDIADAVTSANGAAAGSANGTEAADGTEAANGTDALDDLANGTTVPLANENDLNLGDLVNIGSD</sequence>
<gene>
    <name evidence="3" type="ORF">H2200_013655</name>
</gene>
<reference evidence="3" key="1">
    <citation type="submission" date="2022-10" db="EMBL/GenBank/DDBJ databases">
        <title>Culturing micro-colonial fungi from biological soil crusts in the Mojave desert and describing Neophaeococcomyces mojavensis, and introducing the new genera and species Taxawa tesnikishii.</title>
        <authorList>
            <person name="Kurbessoian T."/>
            <person name="Stajich J.E."/>
        </authorList>
    </citation>
    <scope>NUCLEOTIDE SEQUENCE</scope>
    <source>
        <strain evidence="3">TK_41</strain>
    </source>
</reference>
<comment type="caution">
    <text evidence="3">The sequence shown here is derived from an EMBL/GenBank/DDBJ whole genome shotgun (WGS) entry which is preliminary data.</text>
</comment>
<feature type="signal peptide" evidence="2">
    <location>
        <begin position="1"/>
        <end position="18"/>
    </location>
</feature>
<accession>A0AA38WVY6</accession>
<evidence type="ECO:0000256" key="2">
    <source>
        <dbReference type="SAM" id="SignalP"/>
    </source>
</evidence>
<dbReference type="AlphaFoldDB" id="A0AA38WVY6"/>
<evidence type="ECO:0000256" key="1">
    <source>
        <dbReference type="SAM" id="MobiDB-lite"/>
    </source>
</evidence>
<proteinExistence type="predicted"/>
<evidence type="ECO:0000313" key="4">
    <source>
        <dbReference type="Proteomes" id="UP001172673"/>
    </source>
</evidence>
<feature type="region of interest" description="Disordered" evidence="1">
    <location>
        <begin position="43"/>
        <end position="73"/>
    </location>
</feature>
<evidence type="ECO:0000313" key="3">
    <source>
        <dbReference type="EMBL" id="KAJ9601856.1"/>
    </source>
</evidence>
<name>A0AA38WVY6_9EURO</name>
<protein>
    <submittedName>
        <fullName evidence="3">Uncharacterized protein</fullName>
    </submittedName>
</protein>